<dbReference type="AlphaFoldDB" id="A0A9W4XY94"/>
<gene>
    <name evidence="1" type="ORF">PDIGIT_LOCUS12445</name>
</gene>
<evidence type="ECO:0000313" key="1">
    <source>
        <dbReference type="EMBL" id="CAI6339292.1"/>
    </source>
</evidence>
<reference evidence="1" key="1">
    <citation type="submission" date="2023-01" db="EMBL/GenBank/DDBJ databases">
        <authorList>
            <person name="Van Ghelder C."/>
            <person name="Rancurel C."/>
        </authorList>
    </citation>
    <scope>NUCLEOTIDE SEQUENCE</scope>
    <source>
        <strain evidence="1">CNCM I-4278</strain>
    </source>
</reference>
<keyword evidence="2" id="KW-1185">Reference proteome</keyword>
<dbReference type="Proteomes" id="UP001152607">
    <property type="component" value="Unassembled WGS sequence"/>
</dbReference>
<sequence>MSSVKPSVLEQPPKPCVMVIWGTNRHARPYAHCNFRRPVFRERSKKAECELRLRGKPDTVPSYSNESPCGRTVQSGLDCSSSLFLAETQAVVGFSHLACYVKAQ</sequence>
<proteinExistence type="predicted"/>
<name>A0A9W4XY94_9PLEO</name>
<evidence type="ECO:0000313" key="2">
    <source>
        <dbReference type="Proteomes" id="UP001152607"/>
    </source>
</evidence>
<comment type="caution">
    <text evidence="1">The sequence shown here is derived from an EMBL/GenBank/DDBJ whole genome shotgun (WGS) entry which is preliminary data.</text>
</comment>
<dbReference type="EMBL" id="CAOQHR010000009">
    <property type="protein sequence ID" value="CAI6339292.1"/>
    <property type="molecule type" value="Genomic_DNA"/>
</dbReference>
<organism evidence="1 2">
    <name type="scientific">Periconia digitata</name>
    <dbReference type="NCBI Taxonomy" id="1303443"/>
    <lineage>
        <taxon>Eukaryota</taxon>
        <taxon>Fungi</taxon>
        <taxon>Dikarya</taxon>
        <taxon>Ascomycota</taxon>
        <taxon>Pezizomycotina</taxon>
        <taxon>Dothideomycetes</taxon>
        <taxon>Pleosporomycetidae</taxon>
        <taxon>Pleosporales</taxon>
        <taxon>Massarineae</taxon>
        <taxon>Periconiaceae</taxon>
        <taxon>Periconia</taxon>
    </lineage>
</organism>
<protein>
    <submittedName>
        <fullName evidence="1">Uncharacterized protein</fullName>
    </submittedName>
</protein>
<accession>A0A9W4XY94</accession>